<feature type="transmembrane region" description="Helical" evidence="7">
    <location>
        <begin position="181"/>
        <end position="200"/>
    </location>
</feature>
<dbReference type="GO" id="GO:0008233">
    <property type="term" value="F:peptidase activity"/>
    <property type="evidence" value="ECO:0007669"/>
    <property type="project" value="UniProtKB-KW"/>
</dbReference>
<feature type="transmembrane region" description="Helical" evidence="7">
    <location>
        <begin position="112"/>
        <end position="131"/>
    </location>
</feature>
<organism evidence="9 10">
    <name type="scientific">Vreelandella vilamensis</name>
    <dbReference type="NCBI Taxonomy" id="531309"/>
    <lineage>
        <taxon>Bacteria</taxon>
        <taxon>Pseudomonadati</taxon>
        <taxon>Pseudomonadota</taxon>
        <taxon>Gammaproteobacteria</taxon>
        <taxon>Oceanospirillales</taxon>
        <taxon>Halomonadaceae</taxon>
        <taxon>Vreelandella</taxon>
    </lineage>
</organism>
<evidence type="ECO:0000256" key="1">
    <source>
        <dbReference type="ARBA" id="ARBA00004141"/>
    </source>
</evidence>
<dbReference type="InterPro" id="IPR050925">
    <property type="entry name" value="Rhomboid_protease_S54"/>
</dbReference>
<evidence type="ECO:0000313" key="10">
    <source>
        <dbReference type="Proteomes" id="UP001254564"/>
    </source>
</evidence>
<dbReference type="Proteomes" id="UP001254564">
    <property type="component" value="Unassembled WGS sequence"/>
</dbReference>
<feature type="transmembrane region" description="Helical" evidence="7">
    <location>
        <begin position="48"/>
        <end position="74"/>
    </location>
</feature>
<evidence type="ECO:0000259" key="8">
    <source>
        <dbReference type="Pfam" id="PF01694"/>
    </source>
</evidence>
<keyword evidence="4 9" id="KW-0378">Hydrolase</keyword>
<evidence type="ECO:0000256" key="3">
    <source>
        <dbReference type="ARBA" id="ARBA00022692"/>
    </source>
</evidence>
<dbReference type="InterPro" id="IPR035952">
    <property type="entry name" value="Rhomboid-like_sf"/>
</dbReference>
<feature type="transmembrane region" description="Helical" evidence="7">
    <location>
        <begin position="6"/>
        <end position="27"/>
    </location>
</feature>
<keyword evidence="3 7" id="KW-0812">Transmembrane</keyword>
<protein>
    <submittedName>
        <fullName evidence="9">Rhomboid family intramembrane serine protease</fullName>
        <ecNumber evidence="9">3.4.21.-</ecNumber>
    </submittedName>
</protein>
<comment type="caution">
    <text evidence="9">The sequence shown here is derived from an EMBL/GenBank/DDBJ whole genome shotgun (WGS) entry which is preliminary data.</text>
</comment>
<dbReference type="InterPro" id="IPR022764">
    <property type="entry name" value="Peptidase_S54_rhomboid_dom"/>
</dbReference>
<feature type="transmembrane region" description="Helical" evidence="7">
    <location>
        <begin position="137"/>
        <end position="160"/>
    </location>
</feature>
<evidence type="ECO:0000256" key="2">
    <source>
        <dbReference type="ARBA" id="ARBA00009045"/>
    </source>
</evidence>
<keyword evidence="9" id="KW-0645">Protease</keyword>
<comment type="similarity">
    <text evidence="2">Belongs to the peptidase S54 family.</text>
</comment>
<dbReference type="EC" id="3.4.21.-" evidence="9"/>
<sequence>MLDLSQTPVTLLLLGVNILLSLFVLMRQPALLDRLSLVPVRVLQNGEIYRLVTAGFVHVNGTHLLVNMITLYFFGPWMEITLGSAAFLLLYFGAELAAHGVSLVIHRRNPRYAAVGASGAISGVLFAFCLYEPFRLLFLFFVIPIPAIVFAIGFVIVSLIAMRRQAGQVGGFAHEAHLGGALGGVVIAIALNPAVLPALLQTITLNG</sequence>
<evidence type="ECO:0000313" key="9">
    <source>
        <dbReference type="EMBL" id="MDR5899224.1"/>
    </source>
</evidence>
<evidence type="ECO:0000256" key="6">
    <source>
        <dbReference type="ARBA" id="ARBA00023136"/>
    </source>
</evidence>
<keyword evidence="5 7" id="KW-1133">Transmembrane helix</keyword>
<comment type="subcellular location">
    <subcellularLocation>
        <location evidence="1">Membrane</location>
        <topology evidence="1">Multi-pass membrane protein</topology>
    </subcellularLocation>
</comment>
<dbReference type="Gene3D" id="1.20.1540.10">
    <property type="entry name" value="Rhomboid-like"/>
    <property type="match status" value="1"/>
</dbReference>
<accession>A0ABU1H4K1</accession>
<keyword evidence="6 7" id="KW-0472">Membrane</keyword>
<evidence type="ECO:0000256" key="4">
    <source>
        <dbReference type="ARBA" id="ARBA00022801"/>
    </source>
</evidence>
<reference evidence="9 10" key="1">
    <citation type="submission" date="2023-04" db="EMBL/GenBank/DDBJ databases">
        <title>A long-awaited taxogenomic arrangement of the family Halomonadaceae.</title>
        <authorList>
            <person name="De La Haba R."/>
            <person name="Chuvochina M."/>
            <person name="Wittouck S."/>
            <person name="Arahal D.R."/>
            <person name="Sanchez-Porro C."/>
            <person name="Hugenholtz P."/>
            <person name="Ventosa A."/>
        </authorList>
    </citation>
    <scope>NUCLEOTIDE SEQUENCE [LARGE SCALE GENOMIC DNA]</scope>
    <source>
        <strain evidence="9 10">DSM 21020</strain>
    </source>
</reference>
<evidence type="ECO:0000256" key="5">
    <source>
        <dbReference type="ARBA" id="ARBA00022989"/>
    </source>
</evidence>
<feature type="domain" description="Peptidase S54 rhomboid" evidence="8">
    <location>
        <begin position="46"/>
        <end position="191"/>
    </location>
</feature>
<dbReference type="PANTHER" id="PTHR43731:SF14">
    <property type="entry name" value="PRESENILIN-ASSOCIATED RHOMBOID-LIKE PROTEIN, MITOCHONDRIAL"/>
    <property type="match status" value="1"/>
</dbReference>
<gene>
    <name evidence="9" type="ORF">QC823_09520</name>
</gene>
<evidence type="ECO:0000256" key="7">
    <source>
        <dbReference type="SAM" id="Phobius"/>
    </source>
</evidence>
<dbReference type="GO" id="GO:0006508">
    <property type="term" value="P:proteolysis"/>
    <property type="evidence" value="ECO:0007669"/>
    <property type="project" value="UniProtKB-KW"/>
</dbReference>
<dbReference type="Pfam" id="PF01694">
    <property type="entry name" value="Rhomboid"/>
    <property type="match status" value="1"/>
</dbReference>
<feature type="transmembrane region" description="Helical" evidence="7">
    <location>
        <begin position="80"/>
        <end position="105"/>
    </location>
</feature>
<dbReference type="PANTHER" id="PTHR43731">
    <property type="entry name" value="RHOMBOID PROTEASE"/>
    <property type="match status" value="1"/>
</dbReference>
<dbReference type="EMBL" id="JARWAN010000014">
    <property type="protein sequence ID" value="MDR5899224.1"/>
    <property type="molecule type" value="Genomic_DNA"/>
</dbReference>
<dbReference type="SUPFAM" id="SSF144091">
    <property type="entry name" value="Rhomboid-like"/>
    <property type="match status" value="1"/>
</dbReference>
<keyword evidence="10" id="KW-1185">Reference proteome</keyword>
<proteinExistence type="inferred from homology"/>
<dbReference type="RefSeq" id="WP_309656113.1">
    <property type="nucleotide sequence ID" value="NZ_JARWAN010000014.1"/>
</dbReference>
<name>A0ABU1H4K1_9GAMM</name>